<dbReference type="Pfam" id="PF03652">
    <property type="entry name" value="RuvX"/>
    <property type="match status" value="1"/>
</dbReference>
<evidence type="ECO:0000256" key="1">
    <source>
        <dbReference type="ARBA" id="ARBA00022490"/>
    </source>
</evidence>
<dbReference type="PANTHER" id="PTHR33317:SF4">
    <property type="entry name" value="POLYNUCLEOTIDYL TRANSFERASE, RIBONUCLEASE H-LIKE SUPERFAMILY PROTEIN"/>
    <property type="match status" value="1"/>
</dbReference>
<keyword evidence="3 5" id="KW-0540">Nuclease</keyword>
<protein>
    <recommendedName>
        <fullName evidence="5">Putative pre-16S rRNA nuclease</fullName>
        <ecNumber evidence="5">3.1.-.-</ecNumber>
    </recommendedName>
</protein>
<proteinExistence type="inferred from homology"/>
<dbReference type="SMART" id="SM00732">
    <property type="entry name" value="YqgFc"/>
    <property type="match status" value="1"/>
</dbReference>
<evidence type="ECO:0000256" key="3">
    <source>
        <dbReference type="ARBA" id="ARBA00022722"/>
    </source>
</evidence>
<dbReference type="InterPro" id="IPR006641">
    <property type="entry name" value="YqgF/RNaseH-like_dom"/>
</dbReference>
<evidence type="ECO:0000256" key="4">
    <source>
        <dbReference type="ARBA" id="ARBA00022801"/>
    </source>
</evidence>
<keyword evidence="8" id="KW-1185">Reference proteome</keyword>
<feature type="domain" description="YqgF/RNase H-like" evidence="6">
    <location>
        <begin position="17"/>
        <end position="117"/>
    </location>
</feature>
<dbReference type="InterPro" id="IPR037027">
    <property type="entry name" value="YqgF/RNaseH-like_dom_sf"/>
</dbReference>
<reference evidence="8" key="1">
    <citation type="journal article" date="2019" name="Int. J. Syst. Evol. Microbiol.">
        <title>The Global Catalogue of Microorganisms (GCM) 10K type strain sequencing project: providing services to taxonomists for standard genome sequencing and annotation.</title>
        <authorList>
            <consortium name="The Broad Institute Genomics Platform"/>
            <consortium name="The Broad Institute Genome Sequencing Center for Infectious Disease"/>
            <person name="Wu L."/>
            <person name="Ma J."/>
        </authorList>
    </citation>
    <scope>NUCLEOTIDE SEQUENCE [LARGE SCALE GENOMIC DNA]</scope>
    <source>
        <strain evidence="8">CECT 7131</strain>
    </source>
</reference>
<dbReference type="HAMAP" id="MF_00651">
    <property type="entry name" value="Nuclease_YqgF"/>
    <property type="match status" value="1"/>
</dbReference>
<name>A0ABT8AF37_9PROT</name>
<organism evidence="7 8">
    <name type="scientific">Paeniroseomonas aquatica</name>
    <dbReference type="NCBI Taxonomy" id="373043"/>
    <lineage>
        <taxon>Bacteria</taxon>
        <taxon>Pseudomonadati</taxon>
        <taxon>Pseudomonadota</taxon>
        <taxon>Alphaproteobacteria</taxon>
        <taxon>Acetobacterales</taxon>
        <taxon>Acetobacteraceae</taxon>
        <taxon>Paeniroseomonas</taxon>
    </lineage>
</organism>
<dbReference type="EMBL" id="JAUFPN010000206">
    <property type="protein sequence ID" value="MDN3568323.1"/>
    <property type="molecule type" value="Genomic_DNA"/>
</dbReference>
<keyword evidence="4 5" id="KW-0378">Hydrolase</keyword>
<dbReference type="InterPro" id="IPR012337">
    <property type="entry name" value="RNaseH-like_sf"/>
</dbReference>
<keyword evidence="1 5" id="KW-0963">Cytoplasm</keyword>
<dbReference type="PANTHER" id="PTHR33317">
    <property type="entry name" value="POLYNUCLEOTIDYL TRANSFERASE, RIBONUCLEASE H-LIKE SUPERFAMILY PROTEIN"/>
    <property type="match status" value="1"/>
</dbReference>
<comment type="function">
    <text evidence="5">Could be a nuclease involved in processing of the 5'-end of pre-16S rRNA.</text>
</comment>
<dbReference type="EC" id="3.1.-.-" evidence="5"/>
<dbReference type="CDD" id="cd16964">
    <property type="entry name" value="YqgF"/>
    <property type="match status" value="1"/>
</dbReference>
<evidence type="ECO:0000256" key="5">
    <source>
        <dbReference type="HAMAP-Rule" id="MF_00651"/>
    </source>
</evidence>
<comment type="caution">
    <text evidence="7">The sequence shown here is derived from an EMBL/GenBank/DDBJ whole genome shotgun (WGS) entry which is preliminary data.</text>
</comment>
<evidence type="ECO:0000313" key="7">
    <source>
        <dbReference type="EMBL" id="MDN3568323.1"/>
    </source>
</evidence>
<dbReference type="Gene3D" id="3.30.420.140">
    <property type="entry name" value="YqgF/RNase H-like domain"/>
    <property type="match status" value="1"/>
</dbReference>
<evidence type="ECO:0000313" key="8">
    <source>
        <dbReference type="Proteomes" id="UP001529369"/>
    </source>
</evidence>
<comment type="subcellular location">
    <subcellularLocation>
        <location evidence="5">Cytoplasm</location>
    </subcellularLocation>
</comment>
<comment type="similarity">
    <text evidence="5">Belongs to the YqgF HJR family.</text>
</comment>
<evidence type="ECO:0000259" key="6">
    <source>
        <dbReference type="SMART" id="SM00732"/>
    </source>
</evidence>
<dbReference type="RefSeq" id="WP_290320433.1">
    <property type="nucleotide sequence ID" value="NZ_JAUFPN010000206.1"/>
</dbReference>
<gene>
    <name evidence="7" type="primary">ruvX</name>
    <name evidence="7" type="ORF">QWZ14_28425</name>
</gene>
<sequence>MALFNLIDLRAGLPRGQRLIGLDPGSRVVGLALSDPSLMLASPYGVIRRGKLAANAAELAAIIRKESVGGLVAGLPLSMDGSFGPAAQAAKDWAMAIAAAVGLPVALWDERLSSAAVNRMLIGEADLTRAKRAAAVDAAAAAWMLQSALDATSLDRWGPAARVPPPGTGCP</sequence>
<keyword evidence="2 5" id="KW-0690">Ribosome biogenesis</keyword>
<evidence type="ECO:0000256" key="2">
    <source>
        <dbReference type="ARBA" id="ARBA00022517"/>
    </source>
</evidence>
<dbReference type="InterPro" id="IPR005227">
    <property type="entry name" value="YqgF"/>
</dbReference>
<dbReference type="NCBIfam" id="TIGR00250">
    <property type="entry name" value="RNAse_H_YqgF"/>
    <property type="match status" value="1"/>
</dbReference>
<dbReference type="SUPFAM" id="SSF53098">
    <property type="entry name" value="Ribonuclease H-like"/>
    <property type="match status" value="1"/>
</dbReference>
<accession>A0ABT8AF37</accession>
<dbReference type="Proteomes" id="UP001529369">
    <property type="component" value="Unassembled WGS sequence"/>
</dbReference>